<dbReference type="AlphaFoldDB" id="A0A099K8J3"/>
<dbReference type="Proteomes" id="UP000029843">
    <property type="component" value="Unassembled WGS sequence"/>
</dbReference>
<feature type="active site" evidence="1">
    <location>
        <position position="88"/>
    </location>
</feature>
<evidence type="ECO:0000313" key="3">
    <source>
        <dbReference type="EMBL" id="KGJ87059.1"/>
    </source>
</evidence>
<dbReference type="RefSeq" id="WP_052056955.1">
    <property type="nucleotide sequence ID" value="NZ_JQED01000055.1"/>
</dbReference>
<evidence type="ECO:0000256" key="2">
    <source>
        <dbReference type="PIRSR" id="PIRSR011396-2"/>
    </source>
</evidence>
<evidence type="ECO:0000256" key="1">
    <source>
        <dbReference type="PIRSR" id="PIRSR011396-1"/>
    </source>
</evidence>
<dbReference type="PANTHER" id="PTHR43747:SF4">
    <property type="entry name" value="FLAVIN-DEPENDENT TRYPTOPHAN HALOGENASE"/>
    <property type="match status" value="1"/>
</dbReference>
<dbReference type="PIRSF" id="PIRSF011396">
    <property type="entry name" value="Trp_halogenase"/>
    <property type="match status" value="1"/>
</dbReference>
<dbReference type="OrthoDB" id="7178350at2"/>
<feature type="binding site" evidence="2">
    <location>
        <position position="352"/>
    </location>
    <ligand>
        <name>L-tryptophan</name>
        <dbReference type="ChEBI" id="CHEBI:57912"/>
    </ligand>
</feature>
<gene>
    <name evidence="3" type="ORF">ND2E_0466</name>
</gene>
<feature type="binding site" evidence="2">
    <location>
        <position position="343"/>
    </location>
    <ligand>
        <name>FAD</name>
        <dbReference type="ChEBI" id="CHEBI:57692"/>
    </ligand>
</feature>
<dbReference type="InterPro" id="IPR050816">
    <property type="entry name" value="Flavin-dep_Halogenase_NPB"/>
</dbReference>
<dbReference type="GO" id="GO:0004497">
    <property type="term" value="F:monooxygenase activity"/>
    <property type="evidence" value="ECO:0007669"/>
    <property type="project" value="InterPro"/>
</dbReference>
<organism evidence="3 4">
    <name type="scientific">Colwellia psychrerythraea</name>
    <name type="common">Vibrio psychroerythus</name>
    <dbReference type="NCBI Taxonomy" id="28229"/>
    <lineage>
        <taxon>Bacteria</taxon>
        <taxon>Pseudomonadati</taxon>
        <taxon>Pseudomonadota</taxon>
        <taxon>Gammaproteobacteria</taxon>
        <taxon>Alteromonadales</taxon>
        <taxon>Colwelliaceae</taxon>
        <taxon>Colwellia</taxon>
    </lineage>
</organism>
<dbReference type="SUPFAM" id="SSF51905">
    <property type="entry name" value="FAD/NAD(P)-binding domain"/>
    <property type="match status" value="1"/>
</dbReference>
<name>A0A099K8J3_COLPS</name>
<protein>
    <submittedName>
        <fullName evidence="3">Tryptophan halogenase</fullName>
    </submittedName>
</protein>
<dbReference type="Pfam" id="PF04820">
    <property type="entry name" value="Trp_halogenase"/>
    <property type="match status" value="1"/>
</dbReference>
<dbReference type="PATRIC" id="fig|28229.4.peg.3950"/>
<dbReference type="Gene3D" id="3.50.50.60">
    <property type="entry name" value="FAD/NAD(P)-binding domain"/>
    <property type="match status" value="1"/>
</dbReference>
<proteinExistence type="predicted"/>
<dbReference type="EMBL" id="JQED01000055">
    <property type="protein sequence ID" value="KGJ87059.1"/>
    <property type="molecule type" value="Genomic_DNA"/>
</dbReference>
<dbReference type="PANTHER" id="PTHR43747">
    <property type="entry name" value="FAD-BINDING PROTEIN"/>
    <property type="match status" value="1"/>
</dbReference>
<evidence type="ECO:0000313" key="4">
    <source>
        <dbReference type="Proteomes" id="UP000029843"/>
    </source>
</evidence>
<keyword evidence="2" id="KW-0547">Nucleotide-binding</keyword>
<dbReference type="InterPro" id="IPR033856">
    <property type="entry name" value="Trp_halogen"/>
</dbReference>
<feature type="binding site" evidence="2">
    <location>
        <position position="88"/>
    </location>
    <ligand>
        <name>7-chloro-L-tryptophan</name>
        <dbReference type="ChEBI" id="CHEBI:58713"/>
    </ligand>
</feature>
<dbReference type="InterPro" id="IPR006905">
    <property type="entry name" value="Flavin_halogenase"/>
</dbReference>
<feature type="binding site" evidence="2">
    <location>
        <begin position="22"/>
        <end position="25"/>
    </location>
    <ligand>
        <name>FAD</name>
        <dbReference type="ChEBI" id="CHEBI:57692"/>
    </ligand>
</feature>
<comment type="caution">
    <text evidence="3">The sequence shown here is derived from an EMBL/GenBank/DDBJ whole genome shotgun (WGS) entry which is preliminary data.</text>
</comment>
<sequence length="507" mass="57217">MIISSSNNSSKNPSIKLVIVGGGTAGWMAANLFAKKWPKQKVEVTLIQSPDVGIIGVGEGSTPTLKRFFEMLDIKEHQWMPRCNATYKVSIRFNGWSPQSGVDSYSHPFPTQVDTFTSRAFQVNCATRRLGLEVNTQAEDFLLNGELAKQNKGPLTPDNFPFKMEYGYHFNSHLLGEFLAEQAVNMGVTLRQEHIINVERHPNGDIAAVQTKSGERIAGDFFIDCSGFSSVMMQKTLGVTFNSFKENLFNDSAVVMTTEMTDVVPVETVSTALSAGWCWKIPLANRFGNGYVYSADFISQNDAELEFRQHLGTEEDKQECRHLKMKVGQLSQHWSHNCLGLGLSQGFIEPLEATALHLVQIGIEYFISQFEKGNFSALHRDHYNQFMTRRFDCVRDYIVAHYKLNTRDDSEYWRANRENSNLSESLIQLLNVWYKREDLATEIERQKLSEHFDSVSWHCLLAGYGAFPALALNQPGTGDLYKDKGISAFLKGCSLNFNNHSDYLTKG</sequence>
<keyword evidence="2" id="KW-0285">Flavoprotein</keyword>
<dbReference type="InterPro" id="IPR036188">
    <property type="entry name" value="FAD/NAD-bd_sf"/>
</dbReference>
<keyword evidence="2" id="KW-0274">FAD</keyword>
<accession>A0A099K8J3</accession>
<reference evidence="3 4" key="1">
    <citation type="submission" date="2014-08" db="EMBL/GenBank/DDBJ databases">
        <title>Genomic and Phenotypic Diversity of Colwellia psychrerythraea strains from Disparate Marine Basins.</title>
        <authorList>
            <person name="Techtmann S.M."/>
            <person name="Stelling S.C."/>
            <person name="Utturkar S.M."/>
            <person name="Alshibli N."/>
            <person name="Harris A."/>
            <person name="Brown S.D."/>
            <person name="Hazen T.C."/>
        </authorList>
    </citation>
    <scope>NUCLEOTIDE SEQUENCE [LARGE SCALE GENOMIC DNA]</scope>
    <source>
        <strain evidence="3 4">ND2E</strain>
    </source>
</reference>
<dbReference type="GO" id="GO:0000166">
    <property type="term" value="F:nucleotide binding"/>
    <property type="evidence" value="ECO:0007669"/>
    <property type="project" value="UniProtKB-KW"/>
</dbReference>